<reference evidence="2 3" key="1">
    <citation type="journal article" date="2008" name="Nature">
        <title>The genome of the model beetle and pest Tribolium castaneum.</title>
        <authorList>
            <consortium name="Tribolium Genome Sequencing Consortium"/>
            <person name="Richards S."/>
            <person name="Gibbs R.A."/>
            <person name="Weinstock G.M."/>
            <person name="Brown S.J."/>
            <person name="Denell R."/>
            <person name="Beeman R.W."/>
            <person name="Gibbs R."/>
            <person name="Beeman R.W."/>
            <person name="Brown S.J."/>
            <person name="Bucher G."/>
            <person name="Friedrich M."/>
            <person name="Grimmelikhuijzen C.J."/>
            <person name="Klingler M."/>
            <person name="Lorenzen M."/>
            <person name="Richards S."/>
            <person name="Roth S."/>
            <person name="Schroder R."/>
            <person name="Tautz D."/>
            <person name="Zdobnov E.M."/>
            <person name="Muzny D."/>
            <person name="Gibbs R.A."/>
            <person name="Weinstock G.M."/>
            <person name="Attaway T."/>
            <person name="Bell S."/>
            <person name="Buhay C.J."/>
            <person name="Chandrabose M.N."/>
            <person name="Chavez D."/>
            <person name="Clerk-Blankenburg K.P."/>
            <person name="Cree A."/>
            <person name="Dao M."/>
            <person name="Davis C."/>
            <person name="Chacko J."/>
            <person name="Dinh H."/>
            <person name="Dugan-Rocha S."/>
            <person name="Fowler G."/>
            <person name="Garner T.T."/>
            <person name="Garnes J."/>
            <person name="Gnirke A."/>
            <person name="Hawes A."/>
            <person name="Hernandez J."/>
            <person name="Hines S."/>
            <person name="Holder M."/>
            <person name="Hume J."/>
            <person name="Jhangiani S.N."/>
            <person name="Joshi V."/>
            <person name="Khan Z.M."/>
            <person name="Jackson L."/>
            <person name="Kovar C."/>
            <person name="Kowis A."/>
            <person name="Lee S."/>
            <person name="Lewis L.R."/>
            <person name="Margolis J."/>
            <person name="Morgan M."/>
            <person name="Nazareth L.V."/>
            <person name="Nguyen N."/>
            <person name="Okwuonu G."/>
            <person name="Parker D."/>
            <person name="Richards S."/>
            <person name="Ruiz S.J."/>
            <person name="Santibanez J."/>
            <person name="Savard J."/>
            <person name="Scherer S.E."/>
            <person name="Schneider B."/>
            <person name="Sodergren E."/>
            <person name="Tautz D."/>
            <person name="Vattahil S."/>
            <person name="Villasana D."/>
            <person name="White C.S."/>
            <person name="Wright R."/>
            <person name="Park Y."/>
            <person name="Beeman R.W."/>
            <person name="Lord J."/>
            <person name="Oppert B."/>
            <person name="Lorenzen M."/>
            <person name="Brown S."/>
            <person name="Wang L."/>
            <person name="Savard J."/>
            <person name="Tautz D."/>
            <person name="Richards S."/>
            <person name="Weinstock G."/>
            <person name="Gibbs R.A."/>
            <person name="Liu Y."/>
            <person name="Worley K."/>
            <person name="Weinstock G."/>
            <person name="Elsik C.G."/>
            <person name="Reese J.T."/>
            <person name="Elhaik E."/>
            <person name="Landan G."/>
            <person name="Graur D."/>
            <person name="Arensburger P."/>
            <person name="Atkinson P."/>
            <person name="Beeman R.W."/>
            <person name="Beidler J."/>
            <person name="Brown S.J."/>
            <person name="Demuth J.P."/>
            <person name="Drury D.W."/>
            <person name="Du Y.Z."/>
            <person name="Fujiwara H."/>
            <person name="Lorenzen M."/>
            <person name="Maselli V."/>
            <person name="Osanai M."/>
            <person name="Park Y."/>
            <person name="Robertson H.M."/>
            <person name="Tu Z."/>
            <person name="Wang J.J."/>
            <person name="Wang S."/>
            <person name="Richards S."/>
            <person name="Song H."/>
            <person name="Zhang L."/>
            <person name="Sodergren E."/>
            <person name="Werner D."/>
            <person name="Stanke M."/>
            <person name="Morgenstern B."/>
            <person name="Solovyev V."/>
            <person name="Kosarev P."/>
            <person name="Brown G."/>
            <person name="Chen H.C."/>
            <person name="Ermolaeva O."/>
            <person name="Hlavina W."/>
            <person name="Kapustin Y."/>
            <person name="Kiryutin B."/>
            <person name="Kitts P."/>
            <person name="Maglott D."/>
            <person name="Pruitt K."/>
            <person name="Sapojnikov V."/>
            <person name="Souvorov A."/>
            <person name="Mackey A.J."/>
            <person name="Waterhouse R.M."/>
            <person name="Wyder S."/>
            <person name="Zdobnov E.M."/>
            <person name="Zdobnov E.M."/>
            <person name="Wyder S."/>
            <person name="Kriventseva E.V."/>
            <person name="Kadowaki T."/>
            <person name="Bork P."/>
            <person name="Aranda M."/>
            <person name="Bao R."/>
            <person name="Beermann A."/>
            <person name="Berns N."/>
            <person name="Bolognesi R."/>
            <person name="Bonneton F."/>
            <person name="Bopp D."/>
            <person name="Brown S.J."/>
            <person name="Bucher G."/>
            <person name="Butts T."/>
            <person name="Chaumot A."/>
            <person name="Denell R.E."/>
            <person name="Ferrier D.E."/>
            <person name="Friedrich M."/>
            <person name="Gordon C.M."/>
            <person name="Jindra M."/>
            <person name="Klingler M."/>
            <person name="Lan Q."/>
            <person name="Lattorff H.M."/>
            <person name="Laudet V."/>
            <person name="von Levetsow C."/>
            <person name="Liu Z."/>
            <person name="Lutz R."/>
            <person name="Lynch J.A."/>
            <person name="da Fonseca R.N."/>
            <person name="Posnien N."/>
            <person name="Reuter R."/>
            <person name="Roth S."/>
            <person name="Savard J."/>
            <person name="Schinko J.B."/>
            <person name="Schmitt C."/>
            <person name="Schoppmeier M."/>
            <person name="Schroder R."/>
            <person name="Shippy T.D."/>
            <person name="Simonnet F."/>
            <person name="Marques-Souza H."/>
            <person name="Tautz D."/>
            <person name="Tomoyasu Y."/>
            <person name="Trauner J."/>
            <person name="Van der Zee M."/>
            <person name="Vervoort M."/>
            <person name="Wittkopp N."/>
            <person name="Wimmer E.A."/>
            <person name="Yang X."/>
            <person name="Jones A.K."/>
            <person name="Sattelle D.B."/>
            <person name="Ebert P.R."/>
            <person name="Nelson D."/>
            <person name="Scott J.G."/>
            <person name="Beeman R.W."/>
            <person name="Muthukrishnan S."/>
            <person name="Kramer K.J."/>
            <person name="Arakane Y."/>
            <person name="Beeman R.W."/>
            <person name="Zhu Q."/>
            <person name="Hogenkamp D."/>
            <person name="Dixit R."/>
            <person name="Oppert B."/>
            <person name="Jiang H."/>
            <person name="Zou Z."/>
            <person name="Marshall J."/>
            <person name="Elpidina E."/>
            <person name="Vinokurov K."/>
            <person name="Oppert C."/>
            <person name="Zou Z."/>
            <person name="Evans J."/>
            <person name="Lu Z."/>
            <person name="Zhao P."/>
            <person name="Sumathipala N."/>
            <person name="Altincicek B."/>
            <person name="Vilcinskas A."/>
            <person name="Williams M."/>
            <person name="Hultmark D."/>
            <person name="Hetru C."/>
            <person name="Jiang H."/>
            <person name="Grimmelikhuijzen C.J."/>
            <person name="Hauser F."/>
            <person name="Cazzamali G."/>
            <person name="Williamson M."/>
            <person name="Park Y."/>
            <person name="Li B."/>
            <person name="Tanaka Y."/>
            <person name="Predel R."/>
            <person name="Neupert S."/>
            <person name="Schachtner J."/>
            <person name="Verleyen P."/>
            <person name="Raible F."/>
            <person name="Bork P."/>
            <person name="Friedrich M."/>
            <person name="Walden K.K."/>
            <person name="Robertson H.M."/>
            <person name="Angeli S."/>
            <person name="Foret S."/>
            <person name="Bucher G."/>
            <person name="Schuetz S."/>
            <person name="Maleszka R."/>
            <person name="Wimmer E.A."/>
            <person name="Beeman R.W."/>
            <person name="Lorenzen M."/>
            <person name="Tomoyasu Y."/>
            <person name="Miller S.C."/>
            <person name="Grossmann D."/>
            <person name="Bucher G."/>
        </authorList>
    </citation>
    <scope>NUCLEOTIDE SEQUENCE [LARGE SCALE GENOMIC DNA]</scope>
    <source>
        <strain evidence="2 3">Georgia GA2</strain>
    </source>
</reference>
<protein>
    <submittedName>
        <fullName evidence="2">Uncharacterized protein</fullName>
    </submittedName>
</protein>
<dbReference type="PANTHER" id="PTHR21329">
    <property type="entry name" value="PHOSPHATIDYLINOSITOL N-ACETYLGLUCOSAMINYLTRANSFERASE SUBUNIT Q-RELATED"/>
    <property type="match status" value="1"/>
</dbReference>
<dbReference type="GO" id="GO:0006506">
    <property type="term" value="P:GPI anchor biosynthetic process"/>
    <property type="evidence" value="ECO:0000318"/>
    <property type="project" value="GO_Central"/>
</dbReference>
<proteinExistence type="predicted"/>
<feature type="transmembrane region" description="Helical" evidence="1">
    <location>
        <begin position="316"/>
        <end position="339"/>
    </location>
</feature>
<dbReference type="PANTHER" id="PTHR21329:SF3">
    <property type="entry name" value="PHOSPHATIDYLINOSITOL N-ACETYLGLUCOSAMINYLTRANSFERASE SUBUNIT Q"/>
    <property type="match status" value="1"/>
</dbReference>
<dbReference type="OrthoDB" id="70250at2759"/>
<organism evidence="2 3">
    <name type="scientific">Tribolium castaneum</name>
    <name type="common">Red flour beetle</name>
    <dbReference type="NCBI Taxonomy" id="7070"/>
    <lineage>
        <taxon>Eukaryota</taxon>
        <taxon>Metazoa</taxon>
        <taxon>Ecdysozoa</taxon>
        <taxon>Arthropoda</taxon>
        <taxon>Hexapoda</taxon>
        <taxon>Insecta</taxon>
        <taxon>Pterygota</taxon>
        <taxon>Neoptera</taxon>
        <taxon>Endopterygota</taxon>
        <taxon>Coleoptera</taxon>
        <taxon>Polyphaga</taxon>
        <taxon>Cucujiformia</taxon>
        <taxon>Tenebrionidae</taxon>
        <taxon>Tenebrionidae incertae sedis</taxon>
        <taxon>Tribolium</taxon>
    </lineage>
</organism>
<keyword evidence="1" id="KW-0812">Transmembrane</keyword>
<dbReference type="AlphaFoldDB" id="A0A139WCV9"/>
<evidence type="ECO:0000256" key="1">
    <source>
        <dbReference type="SAM" id="Phobius"/>
    </source>
</evidence>
<dbReference type="KEGG" id="tca:103314153"/>
<gene>
    <name evidence="2" type="primary">AUGUSTUS-3.0.2_31293</name>
    <name evidence="2" type="ORF">TcasGA2_TC031293</name>
</gene>
<feature type="transmembrane region" description="Helical" evidence="1">
    <location>
        <begin position="132"/>
        <end position="151"/>
    </location>
</feature>
<sequence length="479" mass="55839">MVKNILVFVPNSLSLNKSGYLEGFRQDYDESEAYYITCDVTVKQTRNVIGFLGNDVITKMKNVDFKAVHINTNSKISLLNFGNLANSSVVRIVYDFGAFRDCDDLDDDQYGIHFKFLSSHLRKHKRKNEENGRENALTFVIAILGWLLQFLNKFKLVWAYSATISHFSDNLNAFKWFFAEVNKEKRVSPRIGNFILAKLLDLILGIILLRIFIENENLIVNFIDNIRETLILNFRHLLIYLMGSPIGLKLNYAFNKSLGRFFFYHISLWRVFLLTMQPFVKQYFKLLVLPGAFGFSYQIAMLSDLISIATFHVYCIYVYAARLIYLQLKGLLSLWRLFIGRKYNPLRARVDSYQYSQHQLFIGTLGFTVLLFLLPTTTMYYTVFVIFRLAIMIVEEILLRFRYFLQCFPIYIFILWMFKSPKMSGPVFLKCKKSKDGIVTLEAHLKMLPLLTSLQTFAPNTNKSRTSLSWSKIFTGVLL</sequence>
<dbReference type="InterPro" id="IPR007720">
    <property type="entry name" value="PigQ/GPI1"/>
</dbReference>
<keyword evidence="1" id="KW-0472">Membrane</keyword>
<feature type="transmembrane region" description="Helical" evidence="1">
    <location>
        <begin position="401"/>
        <end position="418"/>
    </location>
</feature>
<feature type="transmembrane region" description="Helical" evidence="1">
    <location>
        <begin position="261"/>
        <end position="280"/>
    </location>
</feature>
<dbReference type="GO" id="GO:0016020">
    <property type="term" value="C:membrane"/>
    <property type="evidence" value="ECO:0007669"/>
    <property type="project" value="InterPro"/>
</dbReference>
<evidence type="ECO:0000313" key="2">
    <source>
        <dbReference type="EMBL" id="KYB25715.1"/>
    </source>
</evidence>
<name>A0A139WCV9_TRICA</name>
<dbReference type="Pfam" id="PF05024">
    <property type="entry name" value="Gpi1"/>
    <property type="match status" value="1"/>
</dbReference>
<reference evidence="2 3" key="2">
    <citation type="journal article" date="2010" name="Nucleic Acids Res.">
        <title>BeetleBase in 2010: revisions to provide comprehensive genomic information for Tribolium castaneum.</title>
        <authorList>
            <person name="Kim H.S."/>
            <person name="Murphy T."/>
            <person name="Xia J."/>
            <person name="Caragea D."/>
            <person name="Park Y."/>
            <person name="Beeman R.W."/>
            <person name="Lorenzen M.D."/>
            <person name="Butcher S."/>
            <person name="Manak J.R."/>
            <person name="Brown S.J."/>
        </authorList>
    </citation>
    <scope>GENOME REANNOTATION</scope>
    <source>
        <strain evidence="2 3">Georgia GA2</strain>
    </source>
</reference>
<evidence type="ECO:0000313" key="3">
    <source>
        <dbReference type="Proteomes" id="UP000007266"/>
    </source>
</evidence>
<accession>A0A139WCV9</accession>
<keyword evidence="1" id="KW-1133">Transmembrane helix</keyword>
<feature type="transmembrane region" description="Helical" evidence="1">
    <location>
        <begin position="287"/>
        <end position="310"/>
    </location>
</feature>
<dbReference type="InParanoid" id="A0A139WCV9"/>
<dbReference type="Proteomes" id="UP000007266">
    <property type="component" value="Linkage group 8"/>
</dbReference>
<keyword evidence="3" id="KW-1185">Reference proteome</keyword>
<feature type="transmembrane region" description="Helical" evidence="1">
    <location>
        <begin position="191"/>
        <end position="213"/>
    </location>
</feature>
<dbReference type="EMBL" id="KQ971363">
    <property type="protein sequence ID" value="KYB25715.1"/>
    <property type="molecule type" value="Genomic_DNA"/>
</dbReference>
<feature type="transmembrane region" description="Helical" evidence="1">
    <location>
        <begin position="360"/>
        <end position="381"/>
    </location>
</feature>
<dbReference type="GO" id="GO:0005783">
    <property type="term" value="C:endoplasmic reticulum"/>
    <property type="evidence" value="ECO:0000318"/>
    <property type="project" value="GO_Central"/>
</dbReference>
<dbReference type="STRING" id="7070.A0A139WCV9"/>